<dbReference type="InterPro" id="IPR036188">
    <property type="entry name" value="FAD/NAD-bd_sf"/>
</dbReference>
<comment type="similarity">
    <text evidence="1 11">Belongs to the class-I pyridine nucleotide-disulfide oxidoreductase family.</text>
</comment>
<dbReference type="PANTHER" id="PTHR22912">
    <property type="entry name" value="DISULFIDE OXIDOREDUCTASE"/>
    <property type="match status" value="1"/>
</dbReference>
<name>A0ABU4ZPN1_9HYPH</name>
<dbReference type="InterPro" id="IPR012999">
    <property type="entry name" value="Pyr_OxRdtase_I_AS"/>
</dbReference>
<organism evidence="14 15">
    <name type="scientific">Mesorhizobium montanum</name>
    <dbReference type="NCBI Taxonomy" id="3072323"/>
    <lineage>
        <taxon>Bacteria</taxon>
        <taxon>Pseudomonadati</taxon>
        <taxon>Pseudomonadota</taxon>
        <taxon>Alphaproteobacteria</taxon>
        <taxon>Hyphomicrobiales</taxon>
        <taxon>Phyllobacteriaceae</taxon>
        <taxon>Mesorhizobium</taxon>
    </lineage>
</organism>
<evidence type="ECO:0000313" key="15">
    <source>
        <dbReference type="Proteomes" id="UP001276840"/>
    </source>
</evidence>
<dbReference type="SUPFAM" id="SSF55424">
    <property type="entry name" value="FAD/NAD-linked reductases, dimerisation (C-terminal) domain"/>
    <property type="match status" value="1"/>
</dbReference>
<evidence type="ECO:0000256" key="4">
    <source>
        <dbReference type="ARBA" id="ARBA00022630"/>
    </source>
</evidence>
<gene>
    <name evidence="14" type="primary">lpdA</name>
    <name evidence="14" type="ORF">RFM68_22545</name>
</gene>
<comment type="miscellaneous">
    <text evidence="11">The active site is a redox-active disulfide bond.</text>
</comment>
<feature type="domain" description="FAD/NAD(P)-binding" evidence="13">
    <location>
        <begin position="7"/>
        <end position="330"/>
    </location>
</feature>
<evidence type="ECO:0000259" key="12">
    <source>
        <dbReference type="Pfam" id="PF02852"/>
    </source>
</evidence>
<comment type="caution">
    <text evidence="14">The sequence shown here is derived from an EMBL/GenBank/DDBJ whole genome shotgun (WGS) entry which is preliminary data.</text>
</comment>
<dbReference type="PRINTS" id="PR00368">
    <property type="entry name" value="FADPNR"/>
</dbReference>
<evidence type="ECO:0000256" key="5">
    <source>
        <dbReference type="ARBA" id="ARBA00022827"/>
    </source>
</evidence>
<dbReference type="InterPro" id="IPR006258">
    <property type="entry name" value="Lipoamide_DH"/>
</dbReference>
<evidence type="ECO:0000256" key="1">
    <source>
        <dbReference type="ARBA" id="ARBA00007532"/>
    </source>
</evidence>
<accession>A0ABU4ZPN1</accession>
<keyword evidence="5 11" id="KW-0274">FAD</keyword>
<dbReference type="PANTHER" id="PTHR22912:SF160">
    <property type="entry name" value="DIHYDROLIPOYL DEHYDROGENASE"/>
    <property type="match status" value="1"/>
</dbReference>
<dbReference type="Gene3D" id="3.50.50.60">
    <property type="entry name" value="FAD/NAD(P)-binding domain"/>
    <property type="match status" value="2"/>
</dbReference>
<dbReference type="EMBL" id="JAVIJF010000017">
    <property type="protein sequence ID" value="MDX8527285.1"/>
    <property type="molecule type" value="Genomic_DNA"/>
</dbReference>
<dbReference type="SUPFAM" id="SSF51905">
    <property type="entry name" value="FAD/NAD(P)-binding domain"/>
    <property type="match status" value="1"/>
</dbReference>
<sequence>MKEISCKLLVIGAGPGGYVCAIRAGQLGVDTVIVEAGKPGGTCLNVGCVPSKALIHAAEEFEKIAHMAGGMSPLGIEVSAPTLDLARTVGWKDGIVSRLNSGVAGLLKKAKVKTVQGWATFRDGKTVEVETETGTQVIRAETVVIATGSAPVELPFLPFGGPVISSTEALALSDVPKKLAVVGGGYIGLELGMAFAKMGSKVTVVEALPRVLAQYDAELTRPVLKRLGELGVEVMLGAKAKGLSTQATKGDALLVETSDGKSAKVDADKILVTVGRKPLTEGWGLEQIDLDRAGKFIRIDDQCRTSMRGVFAIGDVTGEPMLAHRAMAQGEMVAEIVAGHKRSWDKRAIPAICFTDPELVTAGLSPEEAKALAGEIKIGQFPFAANGRAMTKQSEDGFVRVVARADNHLVLGIQAVGQGVSELSAAFGLALEMGARLEDIAGTIHAHPTQGEGFQEAALKALGHALHI</sequence>
<comment type="catalytic activity">
    <reaction evidence="10 11">
        <text>N(6)-[(R)-dihydrolipoyl]-L-lysyl-[protein] + NAD(+) = N(6)-[(R)-lipoyl]-L-lysyl-[protein] + NADH + H(+)</text>
        <dbReference type="Rhea" id="RHEA:15045"/>
        <dbReference type="Rhea" id="RHEA-COMP:10474"/>
        <dbReference type="Rhea" id="RHEA-COMP:10475"/>
        <dbReference type="ChEBI" id="CHEBI:15378"/>
        <dbReference type="ChEBI" id="CHEBI:57540"/>
        <dbReference type="ChEBI" id="CHEBI:57945"/>
        <dbReference type="ChEBI" id="CHEBI:83099"/>
        <dbReference type="ChEBI" id="CHEBI:83100"/>
        <dbReference type="EC" id="1.8.1.4"/>
    </reaction>
</comment>
<dbReference type="GO" id="GO:0004148">
    <property type="term" value="F:dihydrolipoyl dehydrogenase (NADH) activity"/>
    <property type="evidence" value="ECO:0007669"/>
    <property type="project" value="UniProtKB-EC"/>
</dbReference>
<protein>
    <recommendedName>
        <fullName evidence="3 11">Dihydrolipoyl dehydrogenase</fullName>
        <ecNumber evidence="2 11">1.8.1.4</ecNumber>
    </recommendedName>
</protein>
<comment type="cofactor">
    <cofactor evidence="11">
        <name>FAD</name>
        <dbReference type="ChEBI" id="CHEBI:57692"/>
    </cofactor>
    <text evidence="11">Binds 1 FAD per subunit.</text>
</comment>
<dbReference type="Gene3D" id="3.30.390.30">
    <property type="match status" value="1"/>
</dbReference>
<keyword evidence="15" id="KW-1185">Reference proteome</keyword>
<dbReference type="Pfam" id="PF02852">
    <property type="entry name" value="Pyr_redox_dim"/>
    <property type="match status" value="1"/>
</dbReference>
<dbReference type="PROSITE" id="PS00076">
    <property type="entry name" value="PYRIDINE_REDOX_1"/>
    <property type="match status" value="1"/>
</dbReference>
<evidence type="ECO:0000256" key="8">
    <source>
        <dbReference type="ARBA" id="ARBA00023157"/>
    </source>
</evidence>
<dbReference type="Proteomes" id="UP001276840">
    <property type="component" value="Unassembled WGS sequence"/>
</dbReference>
<dbReference type="InterPro" id="IPR023753">
    <property type="entry name" value="FAD/NAD-binding_dom"/>
</dbReference>
<dbReference type="InterPro" id="IPR050151">
    <property type="entry name" value="Class-I_Pyr_Nuc-Dis_Oxidored"/>
</dbReference>
<reference evidence="14 15" key="1">
    <citation type="submission" date="2023-08" db="EMBL/GenBank/DDBJ databases">
        <title>Implementing the SeqCode for naming new Mesorhizobium species isolated from Vachellia karroo root nodules.</title>
        <authorList>
            <person name="Van Lill M."/>
        </authorList>
    </citation>
    <scope>NUCLEOTIDE SEQUENCE [LARGE SCALE GENOMIC DNA]</scope>
    <source>
        <strain evidence="14 15">MSK 1335</strain>
    </source>
</reference>
<dbReference type="Pfam" id="PF07992">
    <property type="entry name" value="Pyr_redox_2"/>
    <property type="match status" value="1"/>
</dbReference>
<evidence type="ECO:0000259" key="13">
    <source>
        <dbReference type="Pfam" id="PF07992"/>
    </source>
</evidence>
<keyword evidence="8" id="KW-1015">Disulfide bond</keyword>
<keyword evidence="7 11" id="KW-0520">NAD</keyword>
<dbReference type="PRINTS" id="PR00411">
    <property type="entry name" value="PNDRDTASEI"/>
</dbReference>
<evidence type="ECO:0000256" key="2">
    <source>
        <dbReference type="ARBA" id="ARBA00012608"/>
    </source>
</evidence>
<evidence type="ECO:0000256" key="9">
    <source>
        <dbReference type="ARBA" id="ARBA00023284"/>
    </source>
</evidence>
<evidence type="ECO:0000256" key="7">
    <source>
        <dbReference type="ARBA" id="ARBA00023027"/>
    </source>
</evidence>
<dbReference type="InterPro" id="IPR016156">
    <property type="entry name" value="FAD/NAD-linked_Rdtase_dimer_sf"/>
</dbReference>
<keyword evidence="6 11" id="KW-0560">Oxidoreductase</keyword>
<dbReference type="InterPro" id="IPR001100">
    <property type="entry name" value="Pyr_nuc-diS_OxRdtase"/>
</dbReference>
<evidence type="ECO:0000256" key="3">
    <source>
        <dbReference type="ARBA" id="ARBA00016961"/>
    </source>
</evidence>
<evidence type="ECO:0000256" key="10">
    <source>
        <dbReference type="ARBA" id="ARBA00049187"/>
    </source>
</evidence>
<evidence type="ECO:0000313" key="14">
    <source>
        <dbReference type="EMBL" id="MDX8527285.1"/>
    </source>
</evidence>
<dbReference type="PIRSF" id="PIRSF000350">
    <property type="entry name" value="Mercury_reductase_MerA"/>
    <property type="match status" value="1"/>
</dbReference>
<proteinExistence type="inferred from homology"/>
<dbReference type="InterPro" id="IPR004099">
    <property type="entry name" value="Pyr_nucl-diS_OxRdtase_dimer"/>
</dbReference>
<keyword evidence="4 11" id="KW-0285">Flavoprotein</keyword>
<dbReference type="EC" id="1.8.1.4" evidence="2 11"/>
<evidence type="ECO:0000256" key="11">
    <source>
        <dbReference type="RuleBase" id="RU003692"/>
    </source>
</evidence>
<feature type="domain" description="Pyridine nucleotide-disulphide oxidoreductase dimerisation" evidence="12">
    <location>
        <begin position="349"/>
        <end position="458"/>
    </location>
</feature>
<dbReference type="NCBIfam" id="TIGR01350">
    <property type="entry name" value="lipoamide_DH"/>
    <property type="match status" value="1"/>
</dbReference>
<dbReference type="RefSeq" id="WP_320235226.1">
    <property type="nucleotide sequence ID" value="NZ_JAVIJF010000017.1"/>
</dbReference>
<keyword evidence="9 11" id="KW-0676">Redox-active center</keyword>
<evidence type="ECO:0000256" key="6">
    <source>
        <dbReference type="ARBA" id="ARBA00023002"/>
    </source>
</evidence>